<dbReference type="GO" id="GO:0004527">
    <property type="term" value="F:exonuclease activity"/>
    <property type="evidence" value="ECO:0007669"/>
    <property type="project" value="UniProtKB-KW"/>
</dbReference>
<feature type="coiled-coil region" evidence="14">
    <location>
        <begin position="575"/>
        <end position="640"/>
    </location>
</feature>
<dbReference type="Pfam" id="PF13476">
    <property type="entry name" value="AAA_23"/>
    <property type="match status" value="1"/>
</dbReference>
<dbReference type="EMBL" id="MSDO01000017">
    <property type="protein sequence ID" value="OLO03926.1"/>
    <property type="molecule type" value="Genomic_DNA"/>
</dbReference>
<evidence type="ECO:0000256" key="2">
    <source>
        <dbReference type="ARBA" id="ARBA00011322"/>
    </source>
</evidence>
<keyword evidence="11 14" id="KW-0175">Coiled coil</keyword>
<feature type="region of interest" description="Disordered" evidence="15">
    <location>
        <begin position="383"/>
        <end position="446"/>
    </location>
</feature>
<feature type="coiled-coil region" evidence="14">
    <location>
        <begin position="772"/>
        <end position="799"/>
    </location>
</feature>
<dbReference type="PANTHER" id="PTHR32114">
    <property type="entry name" value="ABC TRANSPORTER ABCH.3"/>
    <property type="match status" value="1"/>
</dbReference>
<dbReference type="Proteomes" id="UP000186878">
    <property type="component" value="Unassembled WGS sequence"/>
</dbReference>
<keyword evidence="7" id="KW-0255">Endonuclease</keyword>
<evidence type="ECO:0000256" key="10">
    <source>
        <dbReference type="ARBA" id="ARBA00022840"/>
    </source>
</evidence>
<evidence type="ECO:0000256" key="1">
    <source>
        <dbReference type="ARBA" id="ARBA00006930"/>
    </source>
</evidence>
<feature type="compositionally biased region" description="Low complexity" evidence="15">
    <location>
        <begin position="348"/>
        <end position="359"/>
    </location>
</feature>
<dbReference type="SUPFAM" id="SSF52540">
    <property type="entry name" value="P-loop containing nucleoside triphosphate hydrolases"/>
    <property type="match status" value="1"/>
</dbReference>
<evidence type="ECO:0000256" key="13">
    <source>
        <dbReference type="ARBA" id="ARBA00055999"/>
    </source>
</evidence>
<evidence type="ECO:0000313" key="17">
    <source>
        <dbReference type="EMBL" id="OLO03926.1"/>
    </source>
</evidence>
<evidence type="ECO:0000256" key="14">
    <source>
        <dbReference type="SAM" id="Coils"/>
    </source>
</evidence>
<name>A0A1Q8SR69_9GAMM</name>
<evidence type="ECO:0000256" key="6">
    <source>
        <dbReference type="ARBA" id="ARBA00022741"/>
    </source>
</evidence>
<comment type="subunit">
    <text evidence="2">Heterodimer of SbcC and SbcD.</text>
</comment>
<evidence type="ECO:0000256" key="9">
    <source>
        <dbReference type="ARBA" id="ARBA00022839"/>
    </source>
</evidence>
<dbReference type="GO" id="GO:0006302">
    <property type="term" value="P:double-strand break repair"/>
    <property type="evidence" value="ECO:0007669"/>
    <property type="project" value="InterPro"/>
</dbReference>
<reference evidence="17 18" key="1">
    <citation type="submission" date="2016-12" db="EMBL/GenBank/DDBJ databases">
        <title>Draft genome sequences of strains Salinicola socius SMB35, Salinicola sp. MH3R3-1 and Chromohalobacter sp. SMB17 from the Verkhnekamsk potash mining region of Russia.</title>
        <authorList>
            <person name="Mavrodi D.V."/>
            <person name="Olsson B.E."/>
            <person name="Korsakova E.S."/>
            <person name="Pyankova A."/>
            <person name="Mavrodi O.V."/>
            <person name="Plotnikova E.G."/>
        </authorList>
    </citation>
    <scope>NUCLEOTIDE SEQUENCE [LARGE SCALE GENOMIC DNA]</scope>
    <source>
        <strain evidence="17 18">SMB35</strain>
    </source>
</reference>
<accession>A0A1Q8SR69</accession>
<dbReference type="STRING" id="404433.BTW07_11620"/>
<keyword evidence="4" id="KW-0235">DNA replication</keyword>
<feature type="compositionally biased region" description="Basic and acidic residues" evidence="15">
    <location>
        <begin position="334"/>
        <end position="347"/>
    </location>
</feature>
<feature type="region of interest" description="Disordered" evidence="15">
    <location>
        <begin position="334"/>
        <end position="367"/>
    </location>
</feature>
<dbReference type="GO" id="GO:0006260">
    <property type="term" value="P:DNA replication"/>
    <property type="evidence" value="ECO:0007669"/>
    <property type="project" value="UniProtKB-KW"/>
</dbReference>
<dbReference type="GO" id="GO:0004519">
    <property type="term" value="F:endonuclease activity"/>
    <property type="evidence" value="ECO:0007669"/>
    <property type="project" value="UniProtKB-KW"/>
</dbReference>
<feature type="coiled-coil region" evidence="14">
    <location>
        <begin position="451"/>
        <end position="533"/>
    </location>
</feature>
<dbReference type="PANTHER" id="PTHR32114:SF2">
    <property type="entry name" value="ABC TRANSPORTER ABCH.3"/>
    <property type="match status" value="1"/>
</dbReference>
<keyword evidence="18" id="KW-1185">Reference proteome</keyword>
<evidence type="ECO:0000313" key="18">
    <source>
        <dbReference type="Proteomes" id="UP000186878"/>
    </source>
</evidence>
<evidence type="ECO:0000256" key="11">
    <source>
        <dbReference type="ARBA" id="ARBA00023054"/>
    </source>
</evidence>
<evidence type="ECO:0000256" key="3">
    <source>
        <dbReference type="ARBA" id="ARBA00013368"/>
    </source>
</evidence>
<dbReference type="InterPro" id="IPR027417">
    <property type="entry name" value="P-loop_NTPase"/>
</dbReference>
<dbReference type="GO" id="GO:0016887">
    <property type="term" value="F:ATP hydrolysis activity"/>
    <property type="evidence" value="ECO:0007669"/>
    <property type="project" value="InterPro"/>
</dbReference>
<dbReference type="AlphaFoldDB" id="A0A1Q8SR69"/>
<dbReference type="Pfam" id="PF13558">
    <property type="entry name" value="SbcC_Walker_B"/>
    <property type="match status" value="1"/>
</dbReference>
<evidence type="ECO:0000256" key="5">
    <source>
        <dbReference type="ARBA" id="ARBA00022722"/>
    </source>
</evidence>
<proteinExistence type="inferred from homology"/>
<feature type="compositionally biased region" description="Basic and acidic residues" evidence="15">
    <location>
        <begin position="419"/>
        <end position="431"/>
    </location>
</feature>
<keyword evidence="10" id="KW-0067">ATP-binding</keyword>
<dbReference type="GO" id="GO:0006310">
    <property type="term" value="P:DNA recombination"/>
    <property type="evidence" value="ECO:0007669"/>
    <property type="project" value="UniProtKB-KW"/>
</dbReference>
<evidence type="ECO:0000256" key="12">
    <source>
        <dbReference type="ARBA" id="ARBA00023172"/>
    </source>
</evidence>
<keyword evidence="9" id="KW-0269">Exonuclease</keyword>
<evidence type="ECO:0000256" key="4">
    <source>
        <dbReference type="ARBA" id="ARBA00022705"/>
    </source>
</evidence>
<dbReference type="InterPro" id="IPR038729">
    <property type="entry name" value="Rad50/SbcC_AAA"/>
</dbReference>
<comment type="function">
    <text evidence="13">SbcCD cleaves DNA hairpin structures. These structures can inhibit DNA replication and are intermediates in certain DNA recombination reactions. The complex acts as a 3'-&gt;5' double strand exonuclease that can open hairpins. It also has a 5' single-strand endonuclease activity.</text>
</comment>
<dbReference type="Gene3D" id="3.40.50.300">
    <property type="entry name" value="P-loop containing nucleotide triphosphate hydrolases"/>
    <property type="match status" value="2"/>
</dbReference>
<sequence length="1102" mass="126360">MKILAIRLENLASLAGRHEIDFTASPLADQGLFAITGPTGAGKSTLLDALCLALFGSTPRLRQAPRRDSQIADVNDDTLTTADARTLLRRGCIGGFAEVDFVGRDGRRYRARWSVRRARNRVDGSLQKAEQSLTDLDANQLLTAQTREFDKLLPERLGLKFDQFTRAVLLAQSEFAAFLKADDNERSELLERLTDTQHYSAISKAAYQRVREARTLLEAIETRLADALPVDADIRATYEQQAEVEEQALAELQAELTRHHAQGTELEREAQLLQAWQLADAGWRQADHQWQQNRAQREQLAQLDELAPWRERAQRRQALEHTLAAQRQALAEQRRQSEACDRERETLEPQLSAAQQAQEQARHDEQEAQPLLDEARRLAADLEHQQQQLGRQQQEHRQLAETVKADDQRRQQLTSARQPLERRLREQRTTLEHLLQTGDETDERRSAHELRAEFNHQRDLAQRDLQALQSLQQDWREGERLRREQIETRQQLEAERHRLQDLEAQGKRAARQLKDAESEEALIRQQIEGARAARSDSVAQLRHHLGDNEPCPVCGGTDHPYRYAPPAHPGAAMIEAIEQQERQQLESQRQQVENAHLTYHQCSADYRACRQGLLERERQLETLSRQLDQARATLDAHALTSDLRRSSEADVWFDTRREQLTQQWRQASDRLSALDEAERILQPLEAEWQQLSLELGKLEERQSLNRERLQALETALPSLQRQRDDTAKQLADRLGGHQSVPAWQSALAQRRQQAETTHESHRARWQTLAQSHAQLTQRLADLEQRQQDAQAEFDQLDGAWQAWRRERPDLDNQTVDALLAIDEADHRRRREALAQQERDLAAATVKRDERQQALREQRRTLLPAVDEGDLLDESSTRELSARLTRQRETLQALERQRDHRQESRDAAQHQLREDDRRRQAQREGAREREAAQLEVNRWERLNGLIGSADGKRFRRIAQAYNLDHLLTHANQHLRALTPRYRLTRGGSELGILVIDGDMADERRSVHSLSGGETFLVSLALALGLASMASHQLAIESLFIDEGFGSLDPESLALAMDALDGLQAQGRRVGVISHVQEMHERIPLQIRVEPSGNGASQLVVQRR</sequence>
<evidence type="ECO:0000259" key="16">
    <source>
        <dbReference type="Pfam" id="PF13476"/>
    </source>
</evidence>
<comment type="caution">
    <text evidence="17">The sequence shown here is derived from an EMBL/GenBank/DDBJ whole genome shotgun (WGS) entry which is preliminary data.</text>
</comment>
<protein>
    <recommendedName>
        <fullName evidence="3">Nuclease SbcCD subunit C</fullName>
    </recommendedName>
</protein>
<keyword evidence="8" id="KW-0378">Hydrolase</keyword>
<keyword evidence="12" id="KW-0233">DNA recombination</keyword>
<feature type="domain" description="Rad50/SbcC-type AAA" evidence="16">
    <location>
        <begin position="6"/>
        <end position="227"/>
    </location>
</feature>
<comment type="similarity">
    <text evidence="1">Belongs to the SMC family. SbcC subfamily.</text>
</comment>
<feature type="region of interest" description="Disordered" evidence="15">
    <location>
        <begin position="893"/>
        <end position="929"/>
    </location>
</feature>
<evidence type="ECO:0000256" key="15">
    <source>
        <dbReference type="SAM" id="MobiDB-lite"/>
    </source>
</evidence>
<dbReference type="RefSeq" id="WP_075570334.1">
    <property type="nucleotide sequence ID" value="NZ_MSDO01000017.1"/>
</dbReference>
<dbReference type="GO" id="GO:0005524">
    <property type="term" value="F:ATP binding"/>
    <property type="evidence" value="ECO:0007669"/>
    <property type="project" value="UniProtKB-KW"/>
</dbReference>
<feature type="region of interest" description="Disordered" evidence="15">
    <location>
        <begin position="840"/>
        <end position="859"/>
    </location>
</feature>
<keyword evidence="6" id="KW-0547">Nucleotide-binding</keyword>
<feature type="coiled-coil region" evidence="14">
    <location>
        <begin position="235"/>
        <end position="269"/>
    </location>
</feature>
<keyword evidence="5" id="KW-0540">Nuclease</keyword>
<feature type="compositionally biased region" description="Basic and acidic residues" evidence="15">
    <location>
        <begin position="393"/>
        <end position="410"/>
    </location>
</feature>
<evidence type="ECO:0000256" key="8">
    <source>
        <dbReference type="ARBA" id="ARBA00022801"/>
    </source>
</evidence>
<dbReference type="OrthoDB" id="9795626at2"/>
<gene>
    <name evidence="17" type="ORF">BTW07_11620</name>
</gene>
<evidence type="ECO:0000256" key="7">
    <source>
        <dbReference type="ARBA" id="ARBA00022759"/>
    </source>
</evidence>
<dbReference type="FunFam" id="3.40.50.300:FF:001446">
    <property type="entry name" value="DsDNA exonuclease SbcC"/>
    <property type="match status" value="1"/>
</dbReference>
<organism evidence="17 18">
    <name type="scientific">Salinicola socius</name>
    <dbReference type="NCBI Taxonomy" id="404433"/>
    <lineage>
        <taxon>Bacteria</taxon>
        <taxon>Pseudomonadati</taxon>
        <taxon>Pseudomonadota</taxon>
        <taxon>Gammaproteobacteria</taxon>
        <taxon>Oceanospirillales</taxon>
        <taxon>Halomonadaceae</taxon>
        <taxon>Salinicola</taxon>
    </lineage>
</organism>